<evidence type="ECO:0000313" key="2">
    <source>
        <dbReference type="EMBL" id="EDK35633.1"/>
    </source>
</evidence>
<sequence>MFTNEYTDIVIEHFMCPKNVGILNDSNGEGKAGDPACGDSLNIYIKVKDDLIEDISFLVYGCPASVATSSMTTELAKKKTLKEALSISENDIIDALGGLPENKKHCSNLGVKALRSAIENYLVSAVENK</sequence>
<dbReference type="eggNOG" id="COG0822">
    <property type="taxonomic scope" value="Bacteria"/>
</dbReference>
<dbReference type="InterPro" id="IPR002871">
    <property type="entry name" value="NIF_FeS_clus_asmbl_NifU_N"/>
</dbReference>
<evidence type="ECO:0000259" key="1">
    <source>
        <dbReference type="Pfam" id="PF01592"/>
    </source>
</evidence>
<accession>A5N3D7</accession>
<reference evidence="2 3" key="1">
    <citation type="journal article" date="2008" name="Proc. Natl. Acad. Sci. U.S.A.">
        <title>The genome of Clostridium kluyveri, a strict anaerobe with unique metabolic features.</title>
        <authorList>
            <person name="Seedorf H."/>
            <person name="Fricke W.F."/>
            <person name="Veith B."/>
            <person name="Brueggemann H."/>
            <person name="Liesegang H."/>
            <person name="Strittmatter A."/>
            <person name="Miethke M."/>
            <person name="Buckel W."/>
            <person name="Hinderberger J."/>
            <person name="Li F."/>
            <person name="Hagemeier C."/>
            <person name="Thauer R.K."/>
            <person name="Gottschalk G."/>
        </authorList>
    </citation>
    <scope>NUCLEOTIDE SEQUENCE [LARGE SCALE GENOMIC DNA]</scope>
    <source>
        <strain evidence="3">ATCC 8527 / DSM 555 / NCIMB 10680</strain>
    </source>
</reference>
<dbReference type="STRING" id="431943.CKL_3643"/>
<dbReference type="SUPFAM" id="SSF82649">
    <property type="entry name" value="SufE/NifU"/>
    <property type="match status" value="1"/>
</dbReference>
<dbReference type="CDD" id="cd06664">
    <property type="entry name" value="IscU_like"/>
    <property type="match status" value="1"/>
</dbReference>
<gene>
    <name evidence="2" type="ordered locus">CKL_3643</name>
</gene>
<dbReference type="HOGENOM" id="CLU_079283_5_1_9"/>
<organism evidence="2 3">
    <name type="scientific">Clostridium kluyveri (strain ATCC 8527 / DSM 555 / NBRC 12016 / NCIMB 10680 / K1)</name>
    <dbReference type="NCBI Taxonomy" id="431943"/>
    <lineage>
        <taxon>Bacteria</taxon>
        <taxon>Bacillati</taxon>
        <taxon>Bacillota</taxon>
        <taxon>Clostridia</taxon>
        <taxon>Eubacteriales</taxon>
        <taxon>Clostridiaceae</taxon>
        <taxon>Clostridium</taxon>
    </lineage>
</organism>
<dbReference type="AlphaFoldDB" id="A5N3D7"/>
<dbReference type="PANTHER" id="PTHR10093">
    <property type="entry name" value="IRON-SULFUR CLUSTER ASSEMBLY ENZYME NIFU HOMOLOG"/>
    <property type="match status" value="1"/>
</dbReference>
<dbReference type="Pfam" id="PF01592">
    <property type="entry name" value="NifU_N"/>
    <property type="match status" value="1"/>
</dbReference>
<dbReference type="Proteomes" id="UP000002411">
    <property type="component" value="Chromosome"/>
</dbReference>
<dbReference type="Gene3D" id="3.90.1010.10">
    <property type="match status" value="1"/>
</dbReference>
<dbReference type="GO" id="GO:0016226">
    <property type="term" value="P:iron-sulfur cluster assembly"/>
    <property type="evidence" value="ECO:0007669"/>
    <property type="project" value="InterPro"/>
</dbReference>
<protein>
    <submittedName>
        <fullName evidence="2">NifU-like protein</fullName>
    </submittedName>
</protein>
<evidence type="ECO:0000313" key="3">
    <source>
        <dbReference type="Proteomes" id="UP000002411"/>
    </source>
</evidence>
<dbReference type="KEGG" id="ckl:CKL_3643"/>
<dbReference type="GO" id="GO:0005506">
    <property type="term" value="F:iron ion binding"/>
    <property type="evidence" value="ECO:0007669"/>
    <property type="project" value="InterPro"/>
</dbReference>
<feature type="domain" description="NIF system FeS cluster assembly NifU N-terminal" evidence="1">
    <location>
        <begin position="5"/>
        <end position="123"/>
    </location>
</feature>
<dbReference type="EMBL" id="CP000673">
    <property type="protein sequence ID" value="EDK35633.1"/>
    <property type="molecule type" value="Genomic_DNA"/>
</dbReference>
<dbReference type="GO" id="GO:0051536">
    <property type="term" value="F:iron-sulfur cluster binding"/>
    <property type="evidence" value="ECO:0007669"/>
    <property type="project" value="InterPro"/>
</dbReference>
<name>A5N3D7_CLOK5</name>
<proteinExistence type="predicted"/>
<keyword evidence="3" id="KW-1185">Reference proteome</keyword>
<dbReference type="RefSeq" id="WP_012103966.1">
    <property type="nucleotide sequence ID" value="NC_009706.1"/>
</dbReference>